<dbReference type="AlphaFoldDB" id="A0A7Y9EU17"/>
<evidence type="ECO:0000313" key="2">
    <source>
        <dbReference type="EMBL" id="NYD53972.1"/>
    </source>
</evidence>
<organism evidence="2 3">
    <name type="scientific">Microbacterium pseudoresistens</name>
    <dbReference type="NCBI Taxonomy" id="640634"/>
    <lineage>
        <taxon>Bacteria</taxon>
        <taxon>Bacillati</taxon>
        <taxon>Actinomycetota</taxon>
        <taxon>Actinomycetes</taxon>
        <taxon>Micrococcales</taxon>
        <taxon>Microbacteriaceae</taxon>
        <taxon>Microbacterium</taxon>
    </lineage>
</organism>
<dbReference type="EMBL" id="JACCBH010000001">
    <property type="protein sequence ID" value="NYD53972.1"/>
    <property type="molecule type" value="Genomic_DNA"/>
</dbReference>
<comment type="caution">
    <text evidence="2">The sequence shown here is derived from an EMBL/GenBank/DDBJ whole genome shotgun (WGS) entry which is preliminary data.</text>
</comment>
<evidence type="ECO:0000313" key="3">
    <source>
        <dbReference type="Proteomes" id="UP000552045"/>
    </source>
</evidence>
<accession>A0A7Y9EU17</accession>
<reference evidence="2 3" key="1">
    <citation type="submission" date="2020-07" db="EMBL/GenBank/DDBJ databases">
        <title>Sequencing the genomes of 1000 actinobacteria strains.</title>
        <authorList>
            <person name="Klenk H.-P."/>
        </authorList>
    </citation>
    <scope>NUCLEOTIDE SEQUENCE [LARGE SCALE GENOMIC DNA]</scope>
    <source>
        <strain evidence="2 3">DSM 22185</strain>
    </source>
</reference>
<sequence length="92" mass="9132">MRVLRTSVGTLVLVIALTGCSAPAPAPSPSPDAVEIASDVLAEYTATWTAVSGDAGEAPERFSEIATGEALDELLVASGPGATCGSRGRASS</sequence>
<dbReference type="RefSeq" id="WP_179431919.1">
    <property type="nucleotide sequence ID" value="NZ_BAABLC010000001.1"/>
</dbReference>
<evidence type="ECO:0000256" key="1">
    <source>
        <dbReference type="SAM" id="SignalP"/>
    </source>
</evidence>
<proteinExistence type="predicted"/>
<feature type="chain" id="PRO_5031107868" evidence="1">
    <location>
        <begin position="27"/>
        <end position="92"/>
    </location>
</feature>
<name>A0A7Y9EU17_9MICO</name>
<keyword evidence="3" id="KW-1185">Reference proteome</keyword>
<feature type="signal peptide" evidence="1">
    <location>
        <begin position="1"/>
        <end position="26"/>
    </location>
</feature>
<protein>
    <submittedName>
        <fullName evidence="2">Uncharacterized protein</fullName>
    </submittedName>
</protein>
<dbReference type="Proteomes" id="UP000552045">
    <property type="component" value="Unassembled WGS sequence"/>
</dbReference>
<gene>
    <name evidence="2" type="ORF">BKA02_001027</name>
</gene>
<keyword evidence="1" id="KW-0732">Signal</keyword>
<dbReference type="PROSITE" id="PS51257">
    <property type="entry name" value="PROKAR_LIPOPROTEIN"/>
    <property type="match status" value="1"/>
</dbReference>